<organism evidence="3 4">
    <name type="scientific">Flavobacterium endophyticum</name>
    <dbReference type="NCBI Taxonomy" id="1540163"/>
    <lineage>
        <taxon>Bacteria</taxon>
        <taxon>Pseudomonadati</taxon>
        <taxon>Bacteroidota</taxon>
        <taxon>Flavobacteriia</taxon>
        <taxon>Flavobacteriales</taxon>
        <taxon>Flavobacteriaceae</taxon>
        <taxon>Flavobacterium</taxon>
    </lineage>
</organism>
<sequence length="1372" mass="153836">MSTEIKNTLFRFVTMRSPELSEEKNKDKRFVYRSANGVTFDNAVANRPSNKSKWQSMVDASPSFGAISQENLKSINAELYVLAVWMAKNKYSYTEADLKKEVLKVTTGLTPSQLTLLWDNLFYQVVTQKSFYAKEIIMQLLVANHLFRNYDESNKPLSKQLMNAKVVLPKQLFVENTSSAPIVARMAARGESEEEAQMSLPNDEMRQFQAISLSNINIERQNKLKKELQKVEKAYKKEYQVSFEKEQLKYQAEIQPIIDDYHKNVEDAKTKWCSVRNPDVPFDAADPCNEPPVVPMPKLPAFNFKFRNEIDLEHLKSVLSAPAFDTLLEVLEIETEDEPEKKGEGLAARITPGLSSDTSLTSFQNVFTLIEDQVSTNTQTIISHTPHQGNISISVGGVVIPTTNNATAGTLPFSYQACPKIYSSNANGGTYVNFDVSFTVADSSWQISGVETTVEKYSGEKVVRTAFTQNRNGNSIMLTNLHNDALTTGDFYYVMKNLTVAITFTNGAKKSFTTDFWHTLNCATGRMLTILEPQPESTPSVPSVPATGADGSFIPSGFGVKQLGIADYKKVEQTVQGYVEGEVAAIENVMAREYKEKATRKLRRSENTTTSTSEREKEQLSDTTNTSRFEMQSEVAKVLQESKDLSAGGNFGMEWGGATTGGTKFTLGANVNMATHTSREESTRQAVNQAKEVTERAMERIVTKVKEERIEKIIEEFEDNNKHGFDNTKGDKHVVGVYRWVDKVYKNQIYNYGKRLMFEFMVPEPAKLHILGMSENGGSKLIEPVDPRKFVDTQGTTTPLNLKDFTCVNDATVKYWGGKLNVDLDASPSQFLSVGKEFNFSGLMSGGNSWSDKANLTLPEGYKTVDAVVTVSSAAMQTSWGKSIGVSVGNLRYYCGSLNDNWRLYPKDGEILNAFEGNIPVSVFFITHHVGIANVSVKLERTANKYQQWQQETFKAIIDAYEDAVVEYEQKLAEEQAKGVVIKGTNPGFYREIENMVLRKNCISYIIDQNTTARRTYGKDMTKPLASGVDRSFGNHEIKVDANLDDYAAFAKFIEQAFEWDIMSYNFYPYYWGAREDWAKLYQYDNNDPLFRSFMQAGMARVIVTVRPGFEEVVSYYLQTGQIWNGGEVPVIEDELFLSIVDELREPEGQKEGKAWATRLPTALTILQADSIGLKVDKALPYDEDLSDFEDPASVPHSANFHITGAQMNGASSKTVTFSYEDMDSFGNNTIGHYDSYSSFPRTFRCMGEEIVIERDAAWQSTDSAKVIYTKLAEQLSLIPGIDAQQYTSADNNEASIRFIVDTSVVPTFIFEKETPVTVTMPELDQVKVLFNSDSVKFTNPTAYYDRILDANGTKLASAEVNTLLPISRFSI</sequence>
<feature type="coiled-coil region" evidence="1">
    <location>
        <begin position="932"/>
        <end position="978"/>
    </location>
</feature>
<dbReference type="RefSeq" id="WP_121376434.1">
    <property type="nucleotide sequence ID" value="NZ_RBLC01000002.1"/>
</dbReference>
<keyword evidence="1" id="KW-0175">Coiled coil</keyword>
<evidence type="ECO:0000313" key="4">
    <source>
        <dbReference type="Proteomes" id="UP000277579"/>
    </source>
</evidence>
<gene>
    <name evidence="3" type="ORF">CLV94_2119</name>
</gene>
<feature type="compositionally biased region" description="Polar residues" evidence="2">
    <location>
        <begin position="621"/>
        <end position="630"/>
    </location>
</feature>
<comment type="caution">
    <text evidence="3">The sequence shown here is derived from an EMBL/GenBank/DDBJ whole genome shotgun (WGS) entry which is preliminary data.</text>
</comment>
<name>A0A495MB69_9FLAO</name>
<feature type="region of interest" description="Disordered" evidence="2">
    <location>
        <begin position="596"/>
        <end position="634"/>
    </location>
</feature>
<accession>A0A495MB69</accession>
<keyword evidence="4" id="KW-1185">Reference proteome</keyword>
<dbReference type="EMBL" id="RBLC01000002">
    <property type="protein sequence ID" value="RKS23214.1"/>
    <property type="molecule type" value="Genomic_DNA"/>
</dbReference>
<dbReference type="OrthoDB" id="8563833at2"/>
<evidence type="ECO:0000256" key="1">
    <source>
        <dbReference type="SAM" id="Coils"/>
    </source>
</evidence>
<dbReference type="Proteomes" id="UP000277579">
    <property type="component" value="Unassembled WGS sequence"/>
</dbReference>
<evidence type="ECO:0000256" key="2">
    <source>
        <dbReference type="SAM" id="MobiDB-lite"/>
    </source>
</evidence>
<proteinExistence type="predicted"/>
<reference evidence="3 4" key="1">
    <citation type="submission" date="2018-10" db="EMBL/GenBank/DDBJ databases">
        <title>Genomic Encyclopedia of Archaeal and Bacterial Type Strains, Phase II (KMG-II): from individual species to whole genera.</title>
        <authorList>
            <person name="Goeker M."/>
        </authorList>
    </citation>
    <scope>NUCLEOTIDE SEQUENCE [LARGE SCALE GENOMIC DNA]</scope>
    <source>
        <strain evidence="3 4">DSM 29537</strain>
    </source>
</reference>
<evidence type="ECO:0000313" key="3">
    <source>
        <dbReference type="EMBL" id="RKS23214.1"/>
    </source>
</evidence>
<protein>
    <submittedName>
        <fullName evidence="3">Uncharacterized protein</fullName>
    </submittedName>
</protein>